<keyword evidence="3" id="KW-1185">Reference proteome</keyword>
<dbReference type="InterPro" id="IPR027324">
    <property type="entry name" value="MAP2/MAP4/Tau"/>
</dbReference>
<dbReference type="GO" id="GO:0031175">
    <property type="term" value="P:neuron projection development"/>
    <property type="evidence" value="ECO:0007669"/>
    <property type="project" value="TreeGrafter"/>
</dbReference>
<reference evidence="2 3" key="1">
    <citation type="journal article" date="2019" name="Sci. Data">
        <title>Hybrid genome assembly and annotation of Danionella translucida.</title>
        <authorList>
            <person name="Kadobianskyi M."/>
            <person name="Schulze L."/>
            <person name="Schuelke M."/>
            <person name="Judkewitz B."/>
        </authorList>
    </citation>
    <scope>NUCLEOTIDE SEQUENCE [LARGE SCALE GENOMIC DNA]</scope>
    <source>
        <strain evidence="2 3">Bolton</strain>
    </source>
</reference>
<evidence type="ECO:0000313" key="3">
    <source>
        <dbReference type="Proteomes" id="UP000316079"/>
    </source>
</evidence>
<feature type="region of interest" description="Disordered" evidence="1">
    <location>
        <begin position="61"/>
        <end position="85"/>
    </location>
</feature>
<gene>
    <name evidence="2" type="ORF">DNTS_025553</name>
</gene>
<dbReference type="GO" id="GO:0000226">
    <property type="term" value="P:microtubule cytoskeleton organization"/>
    <property type="evidence" value="ECO:0007669"/>
    <property type="project" value="TreeGrafter"/>
</dbReference>
<dbReference type="Proteomes" id="UP000316079">
    <property type="component" value="Unassembled WGS sequence"/>
</dbReference>
<dbReference type="PANTHER" id="PTHR11501">
    <property type="entry name" value="MICROTUBULE-ASSOCIATED PROTEIN"/>
    <property type="match status" value="1"/>
</dbReference>
<dbReference type="OrthoDB" id="9378527at2759"/>
<dbReference type="EMBL" id="SRMA01026216">
    <property type="protein sequence ID" value="TRY86468.1"/>
    <property type="molecule type" value="Genomic_DNA"/>
</dbReference>
<dbReference type="PANTHER" id="PTHR11501:SF16">
    <property type="entry name" value="MICROTUBULE-ASSOCIATED PROTEIN 4"/>
    <property type="match status" value="1"/>
</dbReference>
<accession>A0A553Q968</accession>
<dbReference type="AlphaFoldDB" id="A0A553Q968"/>
<sequence>MADLSLSDALTDGADPENREERVERDFVSALEAESFEDQVGETVNKSDFIPLLDEEEVGKKGSVVDQAEQECEPGKSRLSSFTFV</sequence>
<evidence type="ECO:0000313" key="2">
    <source>
        <dbReference type="EMBL" id="TRY86468.1"/>
    </source>
</evidence>
<dbReference type="GO" id="GO:0008017">
    <property type="term" value="F:microtubule binding"/>
    <property type="evidence" value="ECO:0007669"/>
    <property type="project" value="InterPro"/>
</dbReference>
<feature type="region of interest" description="Disordered" evidence="1">
    <location>
        <begin position="1"/>
        <end position="24"/>
    </location>
</feature>
<comment type="caution">
    <text evidence="2">The sequence shown here is derived from an EMBL/GenBank/DDBJ whole genome shotgun (WGS) entry which is preliminary data.</text>
</comment>
<name>A0A553Q968_9TELE</name>
<organism evidence="2 3">
    <name type="scientific">Danionella cerebrum</name>
    <dbReference type="NCBI Taxonomy" id="2873325"/>
    <lineage>
        <taxon>Eukaryota</taxon>
        <taxon>Metazoa</taxon>
        <taxon>Chordata</taxon>
        <taxon>Craniata</taxon>
        <taxon>Vertebrata</taxon>
        <taxon>Euteleostomi</taxon>
        <taxon>Actinopterygii</taxon>
        <taxon>Neopterygii</taxon>
        <taxon>Teleostei</taxon>
        <taxon>Ostariophysi</taxon>
        <taxon>Cypriniformes</taxon>
        <taxon>Danionidae</taxon>
        <taxon>Danioninae</taxon>
        <taxon>Danionella</taxon>
    </lineage>
</organism>
<proteinExistence type="predicted"/>
<dbReference type="STRING" id="623744.A0A553Q968"/>
<protein>
    <submittedName>
        <fullName evidence="2">Uncharacterized protein</fullName>
    </submittedName>
</protein>
<dbReference type="GO" id="GO:0043005">
    <property type="term" value="C:neuron projection"/>
    <property type="evidence" value="ECO:0007669"/>
    <property type="project" value="TreeGrafter"/>
</dbReference>
<evidence type="ECO:0000256" key="1">
    <source>
        <dbReference type="SAM" id="MobiDB-lite"/>
    </source>
</evidence>